<name>A0A182ISB9_ANOAO</name>
<dbReference type="EnsemblMetazoa" id="AATE004563-RA">
    <property type="protein sequence ID" value="AATE004563-PA.1"/>
    <property type="gene ID" value="AATE004563"/>
</dbReference>
<evidence type="ECO:0000313" key="3">
    <source>
        <dbReference type="EnsemblMetazoa" id="AATE004563-PA.1"/>
    </source>
</evidence>
<dbReference type="AlphaFoldDB" id="A0A182ISB9"/>
<feature type="compositionally biased region" description="Low complexity" evidence="1">
    <location>
        <begin position="96"/>
        <end position="109"/>
    </location>
</feature>
<dbReference type="VEuPathDB" id="VectorBase:AATE004563"/>
<evidence type="ECO:0000256" key="1">
    <source>
        <dbReference type="SAM" id="MobiDB-lite"/>
    </source>
</evidence>
<keyword evidence="2" id="KW-1133">Transmembrane helix</keyword>
<evidence type="ECO:0000256" key="2">
    <source>
        <dbReference type="SAM" id="Phobius"/>
    </source>
</evidence>
<accession>A0A182ISB9</accession>
<keyword evidence="2" id="KW-0472">Membrane</keyword>
<proteinExistence type="predicted"/>
<sequence>MGQATTTANTATKGRVVHRGLLLMLSGSVMLCGLRRKMHSRLELEPTTPAPGGITICSSACSVVLTPPPGPLTTLPPELEAVRLLLWRTGSVATAATSRSGGTASTATRNAGHGRPMRHRVLLLRPERPAESVQSGRGRIRLLRTRMHHSRVLSLLLLLH</sequence>
<protein>
    <submittedName>
        <fullName evidence="3">Uncharacterized protein</fullName>
    </submittedName>
</protein>
<feature type="transmembrane region" description="Helical" evidence="2">
    <location>
        <begin position="16"/>
        <end position="34"/>
    </location>
</feature>
<reference evidence="3" key="1">
    <citation type="submission" date="2022-08" db="UniProtKB">
        <authorList>
            <consortium name="EnsemblMetazoa"/>
        </authorList>
    </citation>
    <scope>IDENTIFICATION</scope>
    <source>
        <strain evidence="3">EBRO</strain>
    </source>
</reference>
<keyword evidence="2" id="KW-0812">Transmembrane</keyword>
<organism evidence="3">
    <name type="scientific">Anopheles atroparvus</name>
    <name type="common">European mosquito</name>
    <dbReference type="NCBI Taxonomy" id="41427"/>
    <lineage>
        <taxon>Eukaryota</taxon>
        <taxon>Metazoa</taxon>
        <taxon>Ecdysozoa</taxon>
        <taxon>Arthropoda</taxon>
        <taxon>Hexapoda</taxon>
        <taxon>Insecta</taxon>
        <taxon>Pterygota</taxon>
        <taxon>Neoptera</taxon>
        <taxon>Endopterygota</taxon>
        <taxon>Diptera</taxon>
        <taxon>Nematocera</taxon>
        <taxon>Culicoidea</taxon>
        <taxon>Culicidae</taxon>
        <taxon>Anophelinae</taxon>
        <taxon>Anopheles</taxon>
    </lineage>
</organism>
<feature type="region of interest" description="Disordered" evidence="1">
    <location>
        <begin position="96"/>
        <end position="116"/>
    </location>
</feature>